<dbReference type="SUPFAM" id="SSF54928">
    <property type="entry name" value="RNA-binding domain, RBD"/>
    <property type="match status" value="1"/>
</dbReference>
<feature type="compositionally biased region" description="Basic and acidic residues" evidence="3">
    <location>
        <begin position="389"/>
        <end position="406"/>
    </location>
</feature>
<dbReference type="GO" id="GO:0008380">
    <property type="term" value="P:RNA splicing"/>
    <property type="evidence" value="ECO:0007669"/>
    <property type="project" value="TreeGrafter"/>
</dbReference>
<feature type="region of interest" description="Disordered" evidence="3">
    <location>
        <begin position="692"/>
        <end position="723"/>
    </location>
</feature>
<keyword evidence="2" id="KW-0378">Hydrolase</keyword>
<feature type="transmembrane region" description="Helical" evidence="4">
    <location>
        <begin position="744"/>
        <end position="764"/>
    </location>
</feature>
<dbReference type="Proteomes" id="UP001177023">
    <property type="component" value="Unassembled WGS sequence"/>
</dbReference>
<gene>
    <name evidence="6" type="ORF">MSPICULIGERA_LOCUS11264</name>
</gene>
<feature type="compositionally biased region" description="Basic and acidic residues" evidence="3">
    <location>
        <begin position="545"/>
        <end position="561"/>
    </location>
</feature>
<dbReference type="PROSITE" id="PS50800">
    <property type="entry name" value="SAP"/>
    <property type="match status" value="1"/>
</dbReference>
<feature type="compositionally biased region" description="Basic and acidic residues" evidence="3">
    <location>
        <begin position="692"/>
        <end position="704"/>
    </location>
</feature>
<feature type="region of interest" description="Disordered" evidence="3">
    <location>
        <begin position="52"/>
        <end position="431"/>
    </location>
</feature>
<keyword evidence="4" id="KW-0472">Membrane</keyword>
<keyword evidence="7" id="KW-1185">Reference proteome</keyword>
<feature type="compositionally biased region" description="Polar residues" evidence="3">
    <location>
        <begin position="355"/>
        <end position="366"/>
    </location>
</feature>
<dbReference type="InterPro" id="IPR039461">
    <property type="entry name" value="Peptidase_M49"/>
</dbReference>
<dbReference type="Pfam" id="PF02037">
    <property type="entry name" value="SAP"/>
    <property type="match status" value="1"/>
</dbReference>
<protein>
    <recommendedName>
        <fullName evidence="5">SAP domain-containing protein</fullName>
    </recommendedName>
</protein>
<dbReference type="InterPro" id="IPR032552">
    <property type="entry name" value="RSB_motif"/>
</dbReference>
<feature type="compositionally biased region" description="Acidic residues" evidence="3">
    <location>
        <begin position="341"/>
        <end position="351"/>
    </location>
</feature>
<dbReference type="PANTHER" id="PTHR46589:SF1">
    <property type="entry name" value="APOPTOTIC CHROMATIN CONDENSATION INDUCER IN THE NUCLEUS"/>
    <property type="match status" value="1"/>
</dbReference>
<feature type="compositionally biased region" description="Basic and acidic residues" evidence="3">
    <location>
        <begin position="588"/>
        <end position="618"/>
    </location>
</feature>
<feature type="transmembrane region" description="Helical" evidence="4">
    <location>
        <begin position="908"/>
        <end position="926"/>
    </location>
</feature>
<name>A0AA36CPG5_9BILA</name>
<proteinExistence type="predicted"/>
<sequence>MADEDPILDGFPISQLRVVDLREHLEKRGLDKKGNKKELADRLKEFILANESSAATPVEAEPNVAPAATATAAGEHRKSKSPEKSPSKSASGSPGKGNPLLAMYMAKQQEMIAEAEAAKRKSVDSGEASKETDDPAAGDAEKTVISPVKSQQPSQAADDDDVKEDEPEPEVKKGRGRPSNSRGRKASESQSPTRRSSRGRGRPPKSTGSQMSLELDEDEPTVDAQQPVINKTAVTPEPEMAEKEPEVAEKEHEKEPSPPVVEQPKDVAVEEKKKPEEKPEQQHKPADDGVEQPEPTVKSTPEKNTNGNQESPVSNKQSPAKQPSPEPEVEPEQTKQQPNEDKEEGAPEESDEQHTVFTQVSTSATKSPPRDENGQEELLDYGDDDDEAEAKGAEQNKREALKEKPHQQHNQRQHSSSKPKEELPVDTSSMWLPEKDGFKRVKEPSPCRNPVSTYVHIRGLTRPFTQHQLNALISNNGTIDKFWIDKIKSNCVVQLATVEEAQRVRRALHNVVWPETNPKSLSVQYTTKEQYERYSAGLAPVTETRSTDRERPVTSLKRDPEPISSTPSASTRNIKEGRQTLKITVETNVRDNERTAVRHVERAREKERERDRDAERDSTRRKRSATPPHRRDDVKRDRRERSRSRQRVDEPQAKTLEELFKKTAAQPAIYYLPLTDEQAAKRAEEKAIVEKARQEERERREKERASRRKSRSPRRRRTEEERRAPVIHEHDVARQPSDEDELMAGSYLICATLAIVFLLLLVFLEAWTGCGYGLYMGYYRLTVTVQPPLITPGIHHIQLVVVVKNGDMTHRCTTSANFSGLDERRAGQGRLQRMQSFLDWYTQWAPPGNDSLYCRPEDEPEWSTLPSVYNTLERICLGATPKLVAFVVCELLVKILIFRRASRWLKPVQLLKLVMILISFVADLYFKLVTDALTVATVVASVIVATIDWLLLLDREAKIARQVYELLMARRRFFLLQLGVSEAYLKKEVNTPKYPGLDVGWFGRTPVPAGMCIRTRVVRRQENAQEKATSQFRHLWSLATRSTPPTRAFIDGSDDKMMRLYGYDAFSVQMALHTFFGHGTDKLIKNDASPGLVEATNKMSDFSTAKPNFYDQYEHYESVFRAIAKAYEECRAGAISLLLSCEAEVYRICGYDSALADKIKYVIWLTEIRAGLMALESYNVDQKKWGQADCHARYVLTRVCLEAGQGFVTIESLTNPDGKPDLKFKLDRTKIDSVGKPAVREFLIKLQHYKSTADFTGGKELFDHYGKIREIELGWRDVCIARWNLRLVFSATECPSSLEQLIDTRRAAWHLESQQEPWYLNVKKWLFEYGPKPRTRILLANTLMCESISKMCPSL</sequence>
<dbReference type="InterPro" id="IPR052793">
    <property type="entry name" value="EJC-associated_protein"/>
</dbReference>
<dbReference type="EMBL" id="CATQJA010002608">
    <property type="protein sequence ID" value="CAJ0572889.1"/>
    <property type="molecule type" value="Genomic_DNA"/>
</dbReference>
<feature type="compositionally biased region" description="Basic and acidic residues" evidence="3">
    <location>
        <begin position="240"/>
        <end position="256"/>
    </location>
</feature>
<feature type="domain" description="SAP" evidence="5">
    <location>
        <begin position="13"/>
        <end position="47"/>
    </location>
</feature>
<feature type="compositionally biased region" description="Basic residues" evidence="3">
    <location>
        <begin position="705"/>
        <end position="716"/>
    </location>
</feature>
<dbReference type="GO" id="GO:0071011">
    <property type="term" value="C:precatalytic spliceosome"/>
    <property type="evidence" value="ECO:0007669"/>
    <property type="project" value="TreeGrafter"/>
</dbReference>
<keyword evidence="1" id="KW-0479">Metal-binding</keyword>
<dbReference type="GO" id="GO:0046872">
    <property type="term" value="F:metal ion binding"/>
    <property type="evidence" value="ECO:0007669"/>
    <property type="project" value="UniProtKB-KW"/>
</dbReference>
<feature type="region of interest" description="Disordered" evidence="3">
    <location>
        <begin position="534"/>
        <end position="655"/>
    </location>
</feature>
<dbReference type="CDD" id="cd12432">
    <property type="entry name" value="RRM_ACINU"/>
    <property type="match status" value="1"/>
</dbReference>
<feature type="compositionally biased region" description="Basic and acidic residues" evidence="3">
    <location>
        <begin position="629"/>
        <end position="640"/>
    </location>
</feature>
<feature type="compositionally biased region" description="Polar residues" evidence="3">
    <location>
        <begin position="223"/>
        <end position="233"/>
    </location>
</feature>
<dbReference type="Gene3D" id="3.30.70.330">
    <property type="match status" value="1"/>
</dbReference>
<dbReference type="SUPFAM" id="SSF68906">
    <property type="entry name" value="SAP domain"/>
    <property type="match status" value="1"/>
</dbReference>
<feature type="transmembrane region" description="Helical" evidence="4">
    <location>
        <begin position="932"/>
        <end position="952"/>
    </location>
</feature>
<reference evidence="6" key="1">
    <citation type="submission" date="2023-06" db="EMBL/GenBank/DDBJ databases">
        <authorList>
            <person name="Delattre M."/>
        </authorList>
    </citation>
    <scope>NUCLEOTIDE SEQUENCE</scope>
    <source>
        <strain evidence="6">AF72</strain>
    </source>
</reference>
<organism evidence="6 7">
    <name type="scientific">Mesorhabditis spiculigera</name>
    <dbReference type="NCBI Taxonomy" id="96644"/>
    <lineage>
        <taxon>Eukaryota</taxon>
        <taxon>Metazoa</taxon>
        <taxon>Ecdysozoa</taxon>
        <taxon>Nematoda</taxon>
        <taxon>Chromadorea</taxon>
        <taxon>Rhabditida</taxon>
        <taxon>Rhabditina</taxon>
        <taxon>Rhabditomorpha</taxon>
        <taxon>Rhabditoidea</taxon>
        <taxon>Rhabditidae</taxon>
        <taxon>Mesorhabditinae</taxon>
        <taxon>Mesorhabditis</taxon>
    </lineage>
</organism>
<evidence type="ECO:0000256" key="4">
    <source>
        <dbReference type="SAM" id="Phobius"/>
    </source>
</evidence>
<evidence type="ECO:0000313" key="6">
    <source>
        <dbReference type="EMBL" id="CAJ0572889.1"/>
    </source>
</evidence>
<keyword evidence="4" id="KW-1133">Transmembrane helix</keyword>
<feature type="compositionally biased region" description="Low complexity" evidence="3">
    <location>
        <begin position="87"/>
        <end position="97"/>
    </location>
</feature>
<evidence type="ECO:0000313" key="7">
    <source>
        <dbReference type="Proteomes" id="UP001177023"/>
    </source>
</evidence>
<evidence type="ECO:0000259" key="5">
    <source>
        <dbReference type="PROSITE" id="PS50800"/>
    </source>
</evidence>
<feature type="compositionally biased region" description="Basic residues" evidence="3">
    <location>
        <begin position="407"/>
        <end position="417"/>
    </location>
</feature>
<comment type="caution">
    <text evidence="6">The sequence shown here is derived from an EMBL/GenBank/DDBJ whole genome shotgun (WGS) entry which is preliminary data.</text>
</comment>
<feature type="compositionally biased region" description="Polar residues" evidence="3">
    <location>
        <begin position="563"/>
        <end position="572"/>
    </location>
</feature>
<dbReference type="Pfam" id="PF16294">
    <property type="entry name" value="RSB_motif"/>
    <property type="match status" value="1"/>
</dbReference>
<feature type="non-terminal residue" evidence="6">
    <location>
        <position position="1355"/>
    </location>
</feature>
<feature type="compositionally biased region" description="Acidic residues" evidence="3">
    <location>
        <begin position="374"/>
        <end position="388"/>
    </location>
</feature>
<feature type="compositionally biased region" description="Polar residues" evidence="3">
    <location>
        <begin position="297"/>
        <end position="321"/>
    </location>
</feature>
<evidence type="ECO:0000256" key="3">
    <source>
        <dbReference type="SAM" id="MobiDB-lite"/>
    </source>
</evidence>
<dbReference type="InterPro" id="IPR036361">
    <property type="entry name" value="SAP_dom_sf"/>
</dbReference>
<feature type="compositionally biased region" description="Basic and acidic residues" evidence="3">
    <location>
        <begin position="116"/>
        <end position="133"/>
    </location>
</feature>
<feature type="compositionally biased region" description="Basic and acidic residues" evidence="3">
    <location>
        <begin position="646"/>
        <end position="655"/>
    </location>
</feature>
<dbReference type="InterPro" id="IPR003034">
    <property type="entry name" value="SAP_dom"/>
</dbReference>
<dbReference type="InterPro" id="IPR012677">
    <property type="entry name" value="Nucleotide-bd_a/b_plait_sf"/>
</dbReference>
<dbReference type="Gene3D" id="1.10.720.30">
    <property type="entry name" value="SAP domain"/>
    <property type="match status" value="1"/>
</dbReference>
<dbReference type="GO" id="GO:0016787">
    <property type="term" value="F:hydrolase activity"/>
    <property type="evidence" value="ECO:0007669"/>
    <property type="project" value="UniProtKB-KW"/>
</dbReference>
<dbReference type="InterPro" id="IPR035979">
    <property type="entry name" value="RBD_domain_sf"/>
</dbReference>
<accession>A0AA36CPG5</accession>
<dbReference type="SMART" id="SM00513">
    <property type="entry name" value="SAP"/>
    <property type="match status" value="1"/>
</dbReference>
<dbReference type="InterPro" id="IPR034257">
    <property type="entry name" value="Acinus_RRM"/>
</dbReference>
<keyword evidence="4" id="KW-0812">Transmembrane</keyword>
<dbReference type="GO" id="GO:0003723">
    <property type="term" value="F:RNA binding"/>
    <property type="evidence" value="ECO:0007669"/>
    <property type="project" value="TreeGrafter"/>
</dbReference>
<dbReference type="Pfam" id="PF03571">
    <property type="entry name" value="Peptidase_M49"/>
    <property type="match status" value="1"/>
</dbReference>
<dbReference type="GO" id="GO:0061574">
    <property type="term" value="C:ASAP complex"/>
    <property type="evidence" value="ECO:0007669"/>
    <property type="project" value="TreeGrafter"/>
</dbReference>
<feature type="compositionally biased region" description="Acidic residues" evidence="3">
    <location>
        <begin position="157"/>
        <end position="168"/>
    </location>
</feature>
<feature type="compositionally biased region" description="Basic and acidic residues" evidence="3">
    <location>
        <begin position="74"/>
        <end position="86"/>
    </location>
</feature>
<feature type="compositionally biased region" description="Low complexity" evidence="3">
    <location>
        <begin position="54"/>
        <end position="73"/>
    </location>
</feature>
<evidence type="ECO:0000256" key="2">
    <source>
        <dbReference type="ARBA" id="ARBA00022801"/>
    </source>
</evidence>
<feature type="compositionally biased region" description="Basic and acidic residues" evidence="3">
    <location>
        <begin position="263"/>
        <end position="287"/>
    </location>
</feature>
<evidence type="ECO:0000256" key="1">
    <source>
        <dbReference type="ARBA" id="ARBA00022723"/>
    </source>
</evidence>
<dbReference type="PANTHER" id="PTHR46589">
    <property type="entry name" value="APOPTOTIC CHROMATIN CONDENSATION INDUCER IN THE NUCLEUS"/>
    <property type="match status" value="1"/>
</dbReference>